<dbReference type="EMBL" id="AHKH01000033">
    <property type="protein sequence ID" value="EHQ61636.1"/>
    <property type="molecule type" value="Genomic_DNA"/>
</dbReference>
<dbReference type="Pfam" id="PF10842">
    <property type="entry name" value="DUF2642"/>
    <property type="match status" value="1"/>
</dbReference>
<dbReference type="RefSeq" id="WP_006677326.1">
    <property type="nucleotide sequence ID" value="NZ_AHKH01000033.1"/>
</dbReference>
<evidence type="ECO:0000256" key="1">
    <source>
        <dbReference type="SAM" id="MobiDB-lite"/>
    </source>
</evidence>
<dbReference type="PATRIC" id="fig|1131935.3.peg.2924"/>
<feature type="region of interest" description="Disordered" evidence="1">
    <location>
        <begin position="1"/>
        <end position="28"/>
    </location>
</feature>
<name>H3SH18_9BACL</name>
<dbReference type="AlphaFoldDB" id="H3SH18"/>
<keyword evidence="3" id="KW-1185">Reference proteome</keyword>
<gene>
    <name evidence="2" type="ORF">PDENDC454_14117</name>
</gene>
<comment type="caution">
    <text evidence="2">The sequence shown here is derived from an EMBL/GenBank/DDBJ whole genome shotgun (WGS) entry which is preliminary data.</text>
</comment>
<protein>
    <recommendedName>
        <fullName evidence="4">DUF2642 domain-containing protein</fullName>
    </recommendedName>
</protein>
<evidence type="ECO:0000313" key="2">
    <source>
        <dbReference type="EMBL" id="EHQ61636.1"/>
    </source>
</evidence>
<organism evidence="2 3">
    <name type="scientific">Paenibacillus dendritiformis C454</name>
    <dbReference type="NCBI Taxonomy" id="1131935"/>
    <lineage>
        <taxon>Bacteria</taxon>
        <taxon>Bacillati</taxon>
        <taxon>Bacillota</taxon>
        <taxon>Bacilli</taxon>
        <taxon>Bacillales</taxon>
        <taxon>Paenibacillaceae</taxon>
        <taxon>Paenibacillus</taxon>
    </lineage>
</organism>
<reference evidence="2 3" key="1">
    <citation type="journal article" date="2012" name="J. Bacteriol.">
        <title>Genome Sequence of the Pattern-Forming Social Bacterium Paenibacillus dendritiformis C454 Chiral Morphotype.</title>
        <authorList>
            <person name="Sirota-Madi A."/>
            <person name="Olender T."/>
            <person name="Helman Y."/>
            <person name="Brainis I."/>
            <person name="Finkelshtein A."/>
            <person name="Roth D."/>
            <person name="Hagai E."/>
            <person name="Leshkowitz D."/>
            <person name="Brodsky L."/>
            <person name="Galatenko V."/>
            <person name="Nikolaev V."/>
            <person name="Gutnick D.L."/>
            <person name="Lancet D."/>
            <person name="Ben-Jacob E."/>
        </authorList>
    </citation>
    <scope>NUCLEOTIDE SEQUENCE [LARGE SCALE GENOMIC DNA]</scope>
    <source>
        <strain evidence="2 3">C454</strain>
    </source>
</reference>
<dbReference type="OrthoDB" id="2614898at2"/>
<evidence type="ECO:0008006" key="4">
    <source>
        <dbReference type="Google" id="ProtNLM"/>
    </source>
</evidence>
<sequence length="131" mass="14559">MTEKKPAHKPPAEKEKPPAKPPAKPHHVQTCLHPIVQPAYVNHQPAACTPICTTPAVPQPTDYVTCLDPVFLDHLSRHQGQRITVRTTAETLEGVLASVAVDHIQLNRHDKAFHIRTAQIVYFEGLPISYL</sequence>
<evidence type="ECO:0000313" key="3">
    <source>
        <dbReference type="Proteomes" id="UP000003900"/>
    </source>
</evidence>
<feature type="compositionally biased region" description="Basic and acidic residues" evidence="1">
    <location>
        <begin position="1"/>
        <end position="18"/>
    </location>
</feature>
<proteinExistence type="predicted"/>
<dbReference type="InterPro" id="IPR020139">
    <property type="entry name" value="DUF2642"/>
</dbReference>
<dbReference type="Proteomes" id="UP000003900">
    <property type="component" value="Unassembled WGS sequence"/>
</dbReference>
<accession>H3SH18</accession>